<name>A0ABS9TRN8_9PSEU</name>
<accession>A0ABS9TRN8</accession>
<sequence>MDANAAPYPALRWEVYGLFSSIDAMDVAAVVGRFTDDAVVRFANQERVVGKAGIQQVVETLFSGIRGLSHAVTGVWLGSWEEGEVVSVESEVTYTRLDGVQLAPLPVTTTLRMAEGLVKDFRVFMDPSPLFATET</sequence>
<dbReference type="Pfam" id="PF12680">
    <property type="entry name" value="SnoaL_2"/>
    <property type="match status" value="1"/>
</dbReference>
<dbReference type="RefSeq" id="WP_241041991.1">
    <property type="nucleotide sequence ID" value="NZ_BAAAJF010000041.1"/>
</dbReference>
<evidence type="ECO:0000313" key="2">
    <source>
        <dbReference type="EMBL" id="MCH6171187.1"/>
    </source>
</evidence>
<dbReference type="SUPFAM" id="SSF54427">
    <property type="entry name" value="NTF2-like"/>
    <property type="match status" value="1"/>
</dbReference>
<dbReference type="Gene3D" id="3.10.450.50">
    <property type="match status" value="1"/>
</dbReference>
<dbReference type="EMBL" id="JAKXMK010000040">
    <property type="protein sequence ID" value="MCH6171187.1"/>
    <property type="molecule type" value="Genomic_DNA"/>
</dbReference>
<dbReference type="InterPro" id="IPR037401">
    <property type="entry name" value="SnoaL-like"/>
</dbReference>
<dbReference type="InterPro" id="IPR032710">
    <property type="entry name" value="NTF2-like_dom_sf"/>
</dbReference>
<feature type="domain" description="SnoaL-like" evidence="1">
    <location>
        <begin position="19"/>
        <end position="119"/>
    </location>
</feature>
<protein>
    <submittedName>
        <fullName evidence="2">Nuclear transport factor 2 family protein</fullName>
    </submittedName>
</protein>
<reference evidence="2 3" key="1">
    <citation type="submission" date="2022-03" db="EMBL/GenBank/DDBJ databases">
        <title>Pseudonocardia alaer sp. nov., a novel actinomycete isolated from reed forest soil.</title>
        <authorList>
            <person name="Wang L."/>
        </authorList>
    </citation>
    <scope>NUCLEOTIDE SEQUENCE [LARGE SCALE GENOMIC DNA]</scope>
    <source>
        <strain evidence="2 3">Y-16303</strain>
    </source>
</reference>
<keyword evidence="3" id="KW-1185">Reference proteome</keyword>
<evidence type="ECO:0000259" key="1">
    <source>
        <dbReference type="Pfam" id="PF12680"/>
    </source>
</evidence>
<proteinExistence type="predicted"/>
<gene>
    <name evidence="2" type="ORF">MMF94_36265</name>
</gene>
<organism evidence="2 3">
    <name type="scientific">Pseudonocardia alaniniphila</name>
    <dbReference type="NCBI Taxonomy" id="75291"/>
    <lineage>
        <taxon>Bacteria</taxon>
        <taxon>Bacillati</taxon>
        <taxon>Actinomycetota</taxon>
        <taxon>Actinomycetes</taxon>
        <taxon>Pseudonocardiales</taxon>
        <taxon>Pseudonocardiaceae</taxon>
        <taxon>Pseudonocardia</taxon>
    </lineage>
</organism>
<comment type="caution">
    <text evidence="2">The sequence shown here is derived from an EMBL/GenBank/DDBJ whole genome shotgun (WGS) entry which is preliminary data.</text>
</comment>
<dbReference type="Proteomes" id="UP001299970">
    <property type="component" value="Unassembled WGS sequence"/>
</dbReference>
<evidence type="ECO:0000313" key="3">
    <source>
        <dbReference type="Proteomes" id="UP001299970"/>
    </source>
</evidence>